<reference evidence="2" key="1">
    <citation type="submission" date="2017-09" db="EMBL/GenBank/DDBJ databases">
        <title>Contemporary evolution of a Lepidopteran species, Heliothis virescens, in response to modern agricultural practices.</title>
        <authorList>
            <person name="Fritz M.L."/>
            <person name="Deyonke A.M."/>
            <person name="Papanicolaou A."/>
            <person name="Micinski S."/>
            <person name="Westbrook J."/>
            <person name="Gould F."/>
        </authorList>
    </citation>
    <scope>NUCLEOTIDE SEQUENCE [LARGE SCALE GENOMIC DNA]</scope>
    <source>
        <strain evidence="2">HvINT-</strain>
        <tissue evidence="2">Whole body</tissue>
    </source>
</reference>
<protein>
    <submittedName>
        <fullName evidence="2">Uncharacterized protein</fullName>
    </submittedName>
</protein>
<dbReference type="PRINTS" id="PR01217">
    <property type="entry name" value="PRICHEXTENSN"/>
</dbReference>
<proteinExistence type="predicted"/>
<name>A0A2A4K7L3_HELVI</name>
<dbReference type="EMBL" id="NWSH01000075">
    <property type="protein sequence ID" value="PCG79904.1"/>
    <property type="molecule type" value="Genomic_DNA"/>
</dbReference>
<evidence type="ECO:0000313" key="2">
    <source>
        <dbReference type="EMBL" id="PCG79904.1"/>
    </source>
</evidence>
<organism evidence="2">
    <name type="scientific">Heliothis virescens</name>
    <name type="common">Tobacco budworm moth</name>
    <dbReference type="NCBI Taxonomy" id="7102"/>
    <lineage>
        <taxon>Eukaryota</taxon>
        <taxon>Metazoa</taxon>
        <taxon>Ecdysozoa</taxon>
        <taxon>Arthropoda</taxon>
        <taxon>Hexapoda</taxon>
        <taxon>Insecta</taxon>
        <taxon>Pterygota</taxon>
        <taxon>Neoptera</taxon>
        <taxon>Endopterygota</taxon>
        <taxon>Lepidoptera</taxon>
        <taxon>Glossata</taxon>
        <taxon>Ditrysia</taxon>
        <taxon>Noctuoidea</taxon>
        <taxon>Noctuidae</taxon>
        <taxon>Heliothinae</taxon>
        <taxon>Heliothis</taxon>
    </lineage>
</organism>
<feature type="region of interest" description="Disordered" evidence="1">
    <location>
        <begin position="121"/>
        <end position="176"/>
    </location>
</feature>
<gene>
    <name evidence="2" type="ORF">B5V51_13245</name>
</gene>
<dbReference type="AlphaFoldDB" id="A0A2A4K7L3"/>
<feature type="compositionally biased region" description="Polar residues" evidence="1">
    <location>
        <begin position="161"/>
        <end position="171"/>
    </location>
</feature>
<accession>A0A2A4K7L3</accession>
<comment type="caution">
    <text evidence="2">The sequence shown here is derived from an EMBL/GenBank/DDBJ whole genome shotgun (WGS) entry which is preliminary data.</text>
</comment>
<feature type="region of interest" description="Disordered" evidence="1">
    <location>
        <begin position="1"/>
        <end position="29"/>
    </location>
</feature>
<sequence>MQHHLHISRNITITSPYTPPPPTTPSPNGRTHIYYSHQIHHISPTNTRFTATIAPTPQPYHPTDPTRLFMPSHHPYAYPVHTASSRPPLSSVDLLSRARTTHPIALIRQCYRIPFLHRMHPSHDNPSTDHNTFNPHPPRHTHRHPPPSPQSSHPHAVSGPPTLSQHPPSHTSQRRQPARYYYCLSTINARTATKTATAHRIDIRRHLNSTLSHQQPSPITNPHFS</sequence>
<evidence type="ECO:0000256" key="1">
    <source>
        <dbReference type="SAM" id="MobiDB-lite"/>
    </source>
</evidence>